<dbReference type="eggNOG" id="COG4095">
    <property type="taxonomic scope" value="Bacteria"/>
</dbReference>
<dbReference type="RefSeq" id="WP_013147956.1">
    <property type="nucleotide sequence ID" value="NC_014207.1"/>
</dbReference>
<evidence type="ECO:0000256" key="1">
    <source>
        <dbReference type="ARBA" id="ARBA00004141"/>
    </source>
</evidence>
<evidence type="ECO:0008006" key="8">
    <source>
        <dbReference type="Google" id="ProtNLM"/>
    </source>
</evidence>
<keyword evidence="3 5" id="KW-1133">Transmembrane helix</keyword>
<proteinExistence type="predicted"/>
<evidence type="ECO:0000313" key="6">
    <source>
        <dbReference type="EMBL" id="ADI29642.1"/>
    </source>
</evidence>
<reference evidence="7" key="1">
    <citation type="submission" date="2010-05" db="EMBL/GenBank/DDBJ databases">
        <title>Complete sequence of Methylotenera sp. 301.</title>
        <authorList>
            <person name="Lucas S."/>
            <person name="Copeland A."/>
            <person name="Lapidus A."/>
            <person name="Cheng J.-F."/>
            <person name="Bruce D."/>
            <person name="Goodwin L."/>
            <person name="Pitluck S."/>
            <person name="Clum A."/>
            <person name="Land M."/>
            <person name="Hauser L."/>
            <person name="Kyrpides N."/>
            <person name="Ivanova N."/>
            <person name="Chistoservova L."/>
            <person name="Kalyuzhnaya M."/>
            <person name="Woyke T."/>
        </authorList>
    </citation>
    <scope>NUCLEOTIDE SEQUENCE [LARGE SCALE GENOMIC DNA]</scope>
    <source>
        <strain evidence="7">301</strain>
    </source>
</reference>
<dbReference type="InterPro" id="IPR006603">
    <property type="entry name" value="PQ-loop_rpt"/>
</dbReference>
<evidence type="ECO:0000256" key="2">
    <source>
        <dbReference type="ARBA" id="ARBA00022692"/>
    </source>
</evidence>
<organism evidence="6 7">
    <name type="scientific">Methylotenera versatilis (strain 301)</name>
    <dbReference type="NCBI Taxonomy" id="666681"/>
    <lineage>
        <taxon>Bacteria</taxon>
        <taxon>Pseudomonadati</taxon>
        <taxon>Pseudomonadota</taxon>
        <taxon>Betaproteobacteria</taxon>
        <taxon>Nitrosomonadales</taxon>
        <taxon>Methylophilaceae</taxon>
        <taxon>Methylotenera</taxon>
    </lineage>
</organism>
<dbReference type="KEGG" id="meh:M301_1259"/>
<dbReference type="OrthoDB" id="122062at2"/>
<name>D7DHV7_METV0</name>
<dbReference type="Pfam" id="PF04193">
    <property type="entry name" value="PQ-loop"/>
    <property type="match status" value="1"/>
</dbReference>
<keyword evidence="4 5" id="KW-0472">Membrane</keyword>
<keyword evidence="7" id="KW-1185">Reference proteome</keyword>
<dbReference type="GO" id="GO:0016020">
    <property type="term" value="C:membrane"/>
    <property type="evidence" value="ECO:0007669"/>
    <property type="project" value="UniProtKB-SubCell"/>
</dbReference>
<comment type="subcellular location">
    <subcellularLocation>
        <location evidence="1">Membrane</location>
        <topology evidence="1">Multi-pass membrane protein</topology>
    </subcellularLocation>
</comment>
<dbReference type="GO" id="GO:0051119">
    <property type="term" value="F:sugar transmembrane transporter activity"/>
    <property type="evidence" value="ECO:0007669"/>
    <property type="project" value="InterPro"/>
</dbReference>
<dbReference type="HOGENOM" id="CLU_135915_2_0_4"/>
<dbReference type="AlphaFoldDB" id="D7DHV7"/>
<protein>
    <recommendedName>
        <fullName evidence="8">MtN3 and saliva related transmembrane protein</fullName>
    </recommendedName>
</protein>
<reference evidence="6 7" key="2">
    <citation type="journal article" date="2011" name="J. Bacteriol.">
        <title>Genomes of three methylotrophs from a single niche uncover genetic and metabolic divergence of Methylophilaceae.</title>
        <authorList>
            <person name="Lapidus A."/>
            <person name="Clum A."/>
            <person name="Labutti K."/>
            <person name="Kaluzhnaya M.G."/>
            <person name="Lim S."/>
            <person name="Beck D.A."/>
            <person name="Glavina Del Rio T."/>
            <person name="Nolan M."/>
            <person name="Mavromatis K."/>
            <person name="Huntemann M."/>
            <person name="Lucas S."/>
            <person name="Lidstrom M.E."/>
            <person name="Ivanova N."/>
            <person name="Chistoserdova L."/>
        </authorList>
    </citation>
    <scope>NUCLEOTIDE SEQUENCE [LARGE SCALE GENOMIC DNA]</scope>
    <source>
        <strain evidence="6 7">301</strain>
    </source>
</reference>
<evidence type="ECO:0000313" key="7">
    <source>
        <dbReference type="Proteomes" id="UP000000383"/>
    </source>
</evidence>
<keyword evidence="2 5" id="KW-0812">Transmembrane</keyword>
<dbReference type="InterPro" id="IPR047662">
    <property type="entry name" value="SemiSWEET"/>
</dbReference>
<sequence length="84" mass="9295">MTSTDLIGYSAAFLTTFSFVPQALHSWKSRDLSGISLPMYSLFSLGVLGWFIYGLMITSWPVILANGITLVLACTVLILKLKHR</sequence>
<evidence type="ECO:0000256" key="3">
    <source>
        <dbReference type="ARBA" id="ARBA00022989"/>
    </source>
</evidence>
<evidence type="ECO:0000256" key="4">
    <source>
        <dbReference type="ARBA" id="ARBA00023136"/>
    </source>
</evidence>
<dbReference type="NCBIfam" id="NF037968">
    <property type="entry name" value="SemiSWEET_2"/>
    <property type="match status" value="1"/>
</dbReference>
<feature type="transmembrane region" description="Helical" evidence="5">
    <location>
        <begin position="37"/>
        <end position="56"/>
    </location>
</feature>
<accession>D7DHV7</accession>
<evidence type="ECO:0000256" key="5">
    <source>
        <dbReference type="SAM" id="Phobius"/>
    </source>
</evidence>
<dbReference type="EMBL" id="CP002056">
    <property type="protein sequence ID" value="ADI29642.1"/>
    <property type="molecule type" value="Genomic_DNA"/>
</dbReference>
<dbReference type="Gene3D" id="1.20.1280.290">
    <property type="match status" value="1"/>
</dbReference>
<dbReference type="Proteomes" id="UP000000383">
    <property type="component" value="Chromosome"/>
</dbReference>
<feature type="transmembrane region" description="Helical" evidence="5">
    <location>
        <begin position="6"/>
        <end position="25"/>
    </location>
</feature>
<feature type="transmembrane region" description="Helical" evidence="5">
    <location>
        <begin position="62"/>
        <end position="81"/>
    </location>
</feature>
<gene>
    <name evidence="6" type="ordered locus">M301_1259</name>
</gene>